<dbReference type="RefSeq" id="WP_193539181.1">
    <property type="nucleotide sequence ID" value="NZ_JADCLJ010000024.1"/>
</dbReference>
<feature type="region of interest" description="Disordered" evidence="1">
    <location>
        <begin position="1"/>
        <end position="51"/>
    </location>
</feature>
<evidence type="ECO:0000313" key="3">
    <source>
        <dbReference type="Proteomes" id="UP001516662"/>
    </source>
</evidence>
<sequence>MSKQGTSNPNQNGQQIAMQKGRNDVELGSDVQVGNSDHQSQKKSGRQVNKK</sequence>
<protein>
    <submittedName>
        <fullName evidence="2">Uncharacterized protein</fullName>
    </submittedName>
</protein>
<evidence type="ECO:0000256" key="1">
    <source>
        <dbReference type="SAM" id="MobiDB-lite"/>
    </source>
</evidence>
<dbReference type="EMBL" id="JADCLJ010000024">
    <property type="protein sequence ID" value="MBE4910007.1"/>
    <property type="molecule type" value="Genomic_DNA"/>
</dbReference>
<feature type="compositionally biased region" description="Polar residues" evidence="1">
    <location>
        <begin position="1"/>
        <end position="17"/>
    </location>
</feature>
<evidence type="ECO:0000313" key="2">
    <source>
        <dbReference type="EMBL" id="MBE4910007.1"/>
    </source>
</evidence>
<name>A0ABR9QND0_9BACI</name>
<keyword evidence="3" id="KW-1185">Reference proteome</keyword>
<dbReference type="Proteomes" id="UP001516662">
    <property type="component" value="Unassembled WGS sequence"/>
</dbReference>
<accession>A0ABR9QND0</accession>
<comment type="caution">
    <text evidence="2">The sequence shown here is derived from an EMBL/GenBank/DDBJ whole genome shotgun (WGS) entry which is preliminary data.</text>
</comment>
<organism evidence="2 3">
    <name type="scientific">Litchfieldia luteola</name>
    <dbReference type="NCBI Taxonomy" id="682179"/>
    <lineage>
        <taxon>Bacteria</taxon>
        <taxon>Bacillati</taxon>
        <taxon>Bacillota</taxon>
        <taxon>Bacilli</taxon>
        <taxon>Bacillales</taxon>
        <taxon>Bacillaceae</taxon>
        <taxon>Litchfieldia</taxon>
    </lineage>
</organism>
<gene>
    <name evidence="2" type="ORF">IMZ08_18375</name>
</gene>
<reference evidence="2 3" key="1">
    <citation type="submission" date="2020-10" db="EMBL/GenBank/DDBJ databases">
        <title>Bacillus sp. HD4P25, an endophyte from a halophyte.</title>
        <authorList>
            <person name="Sun J.-Q."/>
        </authorList>
    </citation>
    <scope>NUCLEOTIDE SEQUENCE [LARGE SCALE GENOMIC DNA]</scope>
    <source>
        <strain evidence="2 3">YIM 93174</strain>
    </source>
</reference>
<feature type="compositionally biased region" description="Basic residues" evidence="1">
    <location>
        <begin position="41"/>
        <end position="51"/>
    </location>
</feature>
<proteinExistence type="predicted"/>